<feature type="compositionally biased region" description="Polar residues" evidence="1">
    <location>
        <begin position="1073"/>
        <end position="1113"/>
    </location>
</feature>
<feature type="compositionally biased region" description="Polar residues" evidence="1">
    <location>
        <begin position="624"/>
        <end position="634"/>
    </location>
</feature>
<keyword evidence="3" id="KW-1185">Reference proteome</keyword>
<feature type="compositionally biased region" description="Polar residues" evidence="1">
    <location>
        <begin position="394"/>
        <end position="403"/>
    </location>
</feature>
<feature type="compositionally biased region" description="Low complexity" evidence="1">
    <location>
        <begin position="689"/>
        <end position="701"/>
    </location>
</feature>
<feature type="region of interest" description="Disordered" evidence="1">
    <location>
        <begin position="749"/>
        <end position="782"/>
    </location>
</feature>
<organism evidence="2 3">
    <name type="scientific">Coprinellus micaceus</name>
    <name type="common">Glistening ink-cap mushroom</name>
    <name type="synonym">Coprinus micaceus</name>
    <dbReference type="NCBI Taxonomy" id="71717"/>
    <lineage>
        <taxon>Eukaryota</taxon>
        <taxon>Fungi</taxon>
        <taxon>Dikarya</taxon>
        <taxon>Basidiomycota</taxon>
        <taxon>Agaricomycotina</taxon>
        <taxon>Agaricomycetes</taxon>
        <taxon>Agaricomycetidae</taxon>
        <taxon>Agaricales</taxon>
        <taxon>Agaricineae</taxon>
        <taxon>Psathyrellaceae</taxon>
        <taxon>Coprinellus</taxon>
    </lineage>
</organism>
<gene>
    <name evidence="2" type="ORF">FA13DRAFT_1752845</name>
</gene>
<feature type="compositionally biased region" description="Polar residues" evidence="1">
    <location>
        <begin position="583"/>
        <end position="612"/>
    </location>
</feature>
<feature type="compositionally biased region" description="Low complexity" evidence="1">
    <location>
        <begin position="457"/>
        <end position="477"/>
    </location>
</feature>
<feature type="compositionally biased region" description="Low complexity" evidence="1">
    <location>
        <begin position="1045"/>
        <end position="1056"/>
    </location>
</feature>
<sequence length="1555" mass="164369">MALLTGGILSRRFSLLRTPAGDPVTIDDLRSKFAEQRAKGTENTISEEEEDMLLETIGKWRGRNSGSHHSQDQSGDSSFTATSDGGNTEESGSNSSTTVKLTGKRGGSSSASASTTSSPSKSKRYSNNLFGSGRLRDYTYLRGVASSRNSGGASSKAGSITQSEDSNASSRLATTSSITDTLASSSHPTGSSVDEPTTSLNGANDQASVRSASSLVYEGSSAAEYRLQKTLGPTGLMRASAALENVIQEIEDEVEDEIVMPRSTPVPRDHSDQNPQHGSGFLQASNIADGFNRESNLSMLSSVIEAGMAISSDKPNDEVGSSNAQRGPSPVPLGHVPGYIPGMPRPMTPRDYESVDEQRSHSTTPRATSPMHGSFTLSDAGSAAASISNILRRGSVSSQQSARPATPLFLNRSPHGAQSSISSIAQSGRYTPIDDIGRRRPASPLSNPPFHGISAMSTSPQSTPSGPTTPSRPTTPSNIIWGVRPDVNISPQSSRQSGKHSRDNSWASEGDSDTYASGAGETDDDVHAGLGYPNGRVVRSPPRSHSPGPEQGQLSRSWTFKASQASASTARGTHPVNGEAGQHQASSPQRSNHRSLTPTQSAPRSPGSPTLDASSRSARRSSRQNGYSASSSPFNLGPLPTLALNPRANMSNSSLESAGSSFHSEEDEKGQLLNLFNDADIQPPWHAISTPSSSGKSSTTSGVDGLSRSTSRTSPEEDWDPEDIVKGYAGLKRTDFAMIHEKLVTVAKSTEHRGSALRKRRPSTSQSNYSVRGVASPPASPASNIFHNAREQQQMQVLNSCLEHQPIVAPVMSLSNSSSSFDRPNRNLAQVLFGQDEEGLNTESQPHTPPVSINPDKVEPPEVASVSPLALPPQTPQDQAALVLEVQQKVEAATAALRKRPSHEGLTHSSSISRKRIDPSQISKPLLVSSSTSVDTIPLKTPALSAGNGTGTLKIGSRFKKLRGSLRVKNAAPPEELTPTGAETKAPTPSQATHFDVEKARSPGPPSISSATDMRFKVSVPSPPASSGPGLKGFMARFRTKRATDIPQSSASSISSDYHHSPQLPVTPLSPLGQAQRQASTSSTLSRTPSHNAPSESGNTPTTARPYQYRSQFSPPSSPLPTTTEAPEADGNDAIHQLFAAATNLGIDQGALNDLLKRSGSQNAKPPLNPANGTAPRGSHPSGNPHGQQHLTVPPIQHPNLSSSSGSDHTATPGMFNSSPVSDLSTGNSFSYNEEGSPVDDPCAKPPANRPEHLRRARDVDTEANPIVRRTLIFADPKQSATVDPAGLKRNKSRRRASVQSNSNRSIHDRVPTPPPSKTPQHRRFSHEASPPVPQLPHALGGPADSQLNVPSGHLEKSNSAAYDSLYELYGDSRSASMMVDHTGSGDSPLNSETATGVEVIQLANGDIIWNVVNGLRDEDDESLYTGRNSIGSEYSTQENGGNMQVFVKGHGRTSSKGSQTSFMSRKKMSGAKSRPETKVLYGSPEQIGRLIESVSQGMDSGSFNFAPYAGHGVSSRPHAGGPGHSATSSLSTNDWAINEIDNILTSINANSSRT</sequence>
<feature type="compositionally biased region" description="Polar residues" evidence="1">
    <location>
        <begin position="648"/>
        <end position="662"/>
    </location>
</feature>
<feature type="region of interest" description="Disordered" evidence="1">
    <location>
        <begin position="56"/>
        <end position="129"/>
    </location>
</feature>
<feature type="region of interest" description="Disordered" evidence="1">
    <location>
        <begin position="146"/>
        <end position="206"/>
    </location>
</feature>
<feature type="compositionally biased region" description="Polar residues" evidence="1">
    <location>
        <begin position="1453"/>
        <end position="1464"/>
    </location>
</feature>
<evidence type="ECO:0000313" key="2">
    <source>
        <dbReference type="EMBL" id="TEB36211.1"/>
    </source>
</evidence>
<feature type="region of interest" description="Disordered" evidence="1">
    <location>
        <begin position="896"/>
        <end position="918"/>
    </location>
</feature>
<reference evidence="2 3" key="1">
    <citation type="journal article" date="2019" name="Nat. Ecol. Evol.">
        <title>Megaphylogeny resolves global patterns of mushroom evolution.</title>
        <authorList>
            <person name="Varga T."/>
            <person name="Krizsan K."/>
            <person name="Foldi C."/>
            <person name="Dima B."/>
            <person name="Sanchez-Garcia M."/>
            <person name="Sanchez-Ramirez S."/>
            <person name="Szollosi G.J."/>
            <person name="Szarkandi J.G."/>
            <person name="Papp V."/>
            <person name="Albert L."/>
            <person name="Andreopoulos W."/>
            <person name="Angelini C."/>
            <person name="Antonin V."/>
            <person name="Barry K.W."/>
            <person name="Bougher N.L."/>
            <person name="Buchanan P."/>
            <person name="Buyck B."/>
            <person name="Bense V."/>
            <person name="Catcheside P."/>
            <person name="Chovatia M."/>
            <person name="Cooper J."/>
            <person name="Damon W."/>
            <person name="Desjardin D."/>
            <person name="Finy P."/>
            <person name="Geml J."/>
            <person name="Haridas S."/>
            <person name="Hughes K."/>
            <person name="Justo A."/>
            <person name="Karasinski D."/>
            <person name="Kautmanova I."/>
            <person name="Kiss B."/>
            <person name="Kocsube S."/>
            <person name="Kotiranta H."/>
            <person name="LaButti K.M."/>
            <person name="Lechner B.E."/>
            <person name="Liimatainen K."/>
            <person name="Lipzen A."/>
            <person name="Lukacs Z."/>
            <person name="Mihaltcheva S."/>
            <person name="Morgado L.N."/>
            <person name="Niskanen T."/>
            <person name="Noordeloos M.E."/>
            <person name="Ohm R.A."/>
            <person name="Ortiz-Santana B."/>
            <person name="Ovrebo C."/>
            <person name="Racz N."/>
            <person name="Riley R."/>
            <person name="Savchenko A."/>
            <person name="Shiryaev A."/>
            <person name="Soop K."/>
            <person name="Spirin V."/>
            <person name="Szebenyi C."/>
            <person name="Tomsovsky M."/>
            <person name="Tulloss R.E."/>
            <person name="Uehling J."/>
            <person name="Grigoriev I.V."/>
            <person name="Vagvolgyi C."/>
            <person name="Papp T."/>
            <person name="Martin F.M."/>
            <person name="Miettinen O."/>
            <person name="Hibbett D.S."/>
            <person name="Nagy L.G."/>
        </authorList>
    </citation>
    <scope>NUCLEOTIDE SEQUENCE [LARGE SCALE GENOMIC DNA]</scope>
    <source>
        <strain evidence="2 3">FP101781</strain>
    </source>
</reference>
<feature type="compositionally biased region" description="Basic and acidic residues" evidence="1">
    <location>
        <begin position="1250"/>
        <end position="1261"/>
    </location>
</feature>
<evidence type="ECO:0000313" key="3">
    <source>
        <dbReference type="Proteomes" id="UP000298030"/>
    </source>
</evidence>
<feature type="region of interest" description="Disordered" evidence="1">
    <location>
        <begin position="1156"/>
        <end position="1262"/>
    </location>
</feature>
<feature type="region of interest" description="Disordered" evidence="1">
    <location>
        <begin position="394"/>
        <end position="667"/>
    </location>
</feature>
<feature type="region of interest" description="Disordered" evidence="1">
    <location>
        <begin position="1451"/>
        <end position="1478"/>
    </location>
</feature>
<feature type="region of interest" description="Disordered" evidence="1">
    <location>
        <begin position="312"/>
        <end position="377"/>
    </location>
</feature>
<dbReference type="Proteomes" id="UP000298030">
    <property type="component" value="Unassembled WGS sequence"/>
</dbReference>
<feature type="compositionally biased region" description="Low complexity" evidence="1">
    <location>
        <begin position="416"/>
        <end position="428"/>
    </location>
</feature>
<feature type="region of interest" description="Disordered" evidence="1">
    <location>
        <begin position="965"/>
        <end position="1135"/>
    </location>
</feature>
<feature type="region of interest" description="Disordered" evidence="1">
    <location>
        <begin position="683"/>
        <end position="721"/>
    </location>
</feature>
<comment type="caution">
    <text evidence="2">The sequence shown here is derived from an EMBL/GenBank/DDBJ whole genome shotgun (WGS) entry which is preliminary data.</text>
</comment>
<feature type="compositionally biased region" description="Low complexity" evidence="1">
    <location>
        <begin position="65"/>
        <end position="98"/>
    </location>
</feature>
<dbReference type="STRING" id="71717.A0A4Y7TQG2"/>
<feature type="compositionally biased region" description="Polar residues" evidence="1">
    <location>
        <begin position="1181"/>
        <end position="1191"/>
    </location>
</feature>
<protein>
    <submittedName>
        <fullName evidence="2">Uncharacterized protein</fullName>
    </submittedName>
</protein>
<proteinExistence type="predicted"/>
<accession>A0A4Y7TQG2</accession>
<feature type="compositionally biased region" description="Polar residues" evidence="1">
    <location>
        <begin position="1199"/>
        <end position="1234"/>
    </location>
</feature>
<feature type="region of interest" description="Disordered" evidence="1">
    <location>
        <begin position="838"/>
        <end position="863"/>
    </location>
</feature>
<dbReference type="OrthoDB" id="3259825at2759"/>
<feature type="compositionally biased region" description="Low complexity" evidence="1">
    <location>
        <begin position="107"/>
        <end position="120"/>
    </location>
</feature>
<evidence type="ECO:0000256" key="1">
    <source>
        <dbReference type="SAM" id="MobiDB-lite"/>
    </source>
</evidence>
<feature type="compositionally biased region" description="Basic and acidic residues" evidence="1">
    <location>
        <begin position="348"/>
        <end position="360"/>
    </location>
</feature>
<feature type="region of interest" description="Disordered" evidence="1">
    <location>
        <begin position="1278"/>
        <end position="1356"/>
    </location>
</feature>
<feature type="compositionally biased region" description="Polar residues" evidence="1">
    <location>
        <begin position="552"/>
        <end position="571"/>
    </location>
</feature>
<name>A0A4Y7TQG2_COPMI</name>
<dbReference type="EMBL" id="QPFP01000006">
    <property type="protein sequence ID" value="TEB36211.1"/>
    <property type="molecule type" value="Genomic_DNA"/>
</dbReference>